<feature type="transmembrane region" description="Helical" evidence="6">
    <location>
        <begin position="196"/>
        <end position="218"/>
    </location>
</feature>
<evidence type="ECO:0000313" key="9">
    <source>
        <dbReference type="Proteomes" id="UP001196509"/>
    </source>
</evidence>
<feature type="transmembrane region" description="Helical" evidence="6">
    <location>
        <begin position="334"/>
        <end position="351"/>
    </location>
</feature>
<feature type="transmembrane region" description="Helical" evidence="6">
    <location>
        <begin position="47"/>
        <end position="67"/>
    </location>
</feature>
<dbReference type="Gene3D" id="1.20.1250.20">
    <property type="entry name" value="MFS general substrate transporter like domains"/>
    <property type="match status" value="1"/>
</dbReference>
<evidence type="ECO:0000313" key="8">
    <source>
        <dbReference type="EMBL" id="MBW8638545.1"/>
    </source>
</evidence>
<feature type="transmembrane region" description="Helical" evidence="6">
    <location>
        <begin position="269"/>
        <end position="292"/>
    </location>
</feature>
<reference evidence="8" key="1">
    <citation type="submission" date="2021-08" db="EMBL/GenBank/DDBJ databases">
        <title>Hoeflea bacterium WL0058 sp. nov., isolated from the sediment.</title>
        <authorList>
            <person name="Wang L."/>
            <person name="Zhang D."/>
        </authorList>
    </citation>
    <scope>NUCLEOTIDE SEQUENCE</scope>
    <source>
        <strain evidence="8">WL0058</strain>
    </source>
</reference>
<evidence type="ECO:0000259" key="7">
    <source>
        <dbReference type="PROSITE" id="PS50850"/>
    </source>
</evidence>
<dbReference type="InterPro" id="IPR036259">
    <property type="entry name" value="MFS_trans_sf"/>
</dbReference>
<feature type="transmembrane region" description="Helical" evidence="6">
    <location>
        <begin position="426"/>
        <end position="446"/>
    </location>
</feature>
<feature type="transmembrane region" description="Helical" evidence="6">
    <location>
        <begin position="12"/>
        <end position="35"/>
    </location>
</feature>
<feature type="transmembrane region" description="Helical" evidence="6">
    <location>
        <begin position="137"/>
        <end position="159"/>
    </location>
</feature>
<feature type="transmembrane region" description="Helical" evidence="6">
    <location>
        <begin position="357"/>
        <end position="375"/>
    </location>
</feature>
<evidence type="ECO:0000256" key="2">
    <source>
        <dbReference type="ARBA" id="ARBA00022448"/>
    </source>
</evidence>
<comment type="subcellular location">
    <subcellularLocation>
        <location evidence="1">Membrane</location>
        <topology evidence="1">Multi-pass membrane protein</topology>
    </subcellularLocation>
</comment>
<evidence type="ECO:0000256" key="1">
    <source>
        <dbReference type="ARBA" id="ARBA00004141"/>
    </source>
</evidence>
<protein>
    <submittedName>
        <fullName evidence="8">MFS transporter</fullName>
    </submittedName>
</protein>
<feature type="transmembrane region" description="Helical" evidence="6">
    <location>
        <begin position="396"/>
        <end position="420"/>
    </location>
</feature>
<dbReference type="CDD" id="cd17321">
    <property type="entry name" value="MFS_MMR_MDR_like"/>
    <property type="match status" value="1"/>
</dbReference>
<dbReference type="RefSeq" id="WP_220229157.1">
    <property type="nucleotide sequence ID" value="NZ_JAICBX010000002.1"/>
</dbReference>
<keyword evidence="5 6" id="KW-0472">Membrane</keyword>
<dbReference type="PANTHER" id="PTHR42718">
    <property type="entry name" value="MAJOR FACILITATOR SUPERFAMILY MULTIDRUG TRANSPORTER MFSC"/>
    <property type="match status" value="1"/>
</dbReference>
<dbReference type="Pfam" id="PF07690">
    <property type="entry name" value="MFS_1"/>
    <property type="match status" value="2"/>
</dbReference>
<dbReference type="PANTHER" id="PTHR42718:SF9">
    <property type="entry name" value="MAJOR FACILITATOR SUPERFAMILY MULTIDRUG TRANSPORTER MFSC"/>
    <property type="match status" value="1"/>
</dbReference>
<organism evidence="8 9">
    <name type="scientific">Flavimaribacter sediminis</name>
    <dbReference type="NCBI Taxonomy" id="2865987"/>
    <lineage>
        <taxon>Bacteria</taxon>
        <taxon>Pseudomonadati</taxon>
        <taxon>Pseudomonadota</taxon>
        <taxon>Alphaproteobacteria</taxon>
        <taxon>Hyphomicrobiales</taxon>
        <taxon>Rhizobiaceae</taxon>
        <taxon>Flavimaribacter</taxon>
    </lineage>
</organism>
<gene>
    <name evidence="8" type="ORF">K1W69_15215</name>
</gene>
<dbReference type="AlphaFoldDB" id="A0AAE2ZPM0"/>
<feature type="domain" description="Major facilitator superfamily (MFS) profile" evidence="7">
    <location>
        <begin position="13"/>
        <end position="450"/>
    </location>
</feature>
<keyword evidence="2" id="KW-0813">Transport</keyword>
<dbReference type="InterPro" id="IPR011701">
    <property type="entry name" value="MFS"/>
</dbReference>
<name>A0AAE2ZPM0_9HYPH</name>
<dbReference type="SUPFAM" id="SSF103473">
    <property type="entry name" value="MFS general substrate transporter"/>
    <property type="match status" value="1"/>
</dbReference>
<proteinExistence type="predicted"/>
<comment type="caution">
    <text evidence="8">The sequence shown here is derived from an EMBL/GenBank/DDBJ whole genome shotgun (WGS) entry which is preliminary data.</text>
</comment>
<dbReference type="InterPro" id="IPR020846">
    <property type="entry name" value="MFS_dom"/>
</dbReference>
<dbReference type="Gene3D" id="1.20.1720.10">
    <property type="entry name" value="Multidrug resistance protein D"/>
    <property type="match status" value="1"/>
</dbReference>
<keyword evidence="3 6" id="KW-0812">Transmembrane</keyword>
<dbReference type="EMBL" id="JAICBX010000002">
    <property type="protein sequence ID" value="MBW8638545.1"/>
    <property type="molecule type" value="Genomic_DNA"/>
</dbReference>
<dbReference type="PRINTS" id="PR01036">
    <property type="entry name" value="TCRTETB"/>
</dbReference>
<feature type="transmembrane region" description="Helical" evidence="6">
    <location>
        <begin position="79"/>
        <end position="98"/>
    </location>
</feature>
<evidence type="ECO:0000256" key="5">
    <source>
        <dbReference type="ARBA" id="ARBA00023136"/>
    </source>
</evidence>
<feature type="transmembrane region" description="Helical" evidence="6">
    <location>
        <begin position="230"/>
        <end position="248"/>
    </location>
</feature>
<feature type="transmembrane region" description="Helical" evidence="6">
    <location>
        <begin position="165"/>
        <end position="184"/>
    </location>
</feature>
<evidence type="ECO:0000256" key="3">
    <source>
        <dbReference type="ARBA" id="ARBA00022692"/>
    </source>
</evidence>
<keyword evidence="4 6" id="KW-1133">Transmembrane helix</keyword>
<evidence type="ECO:0000256" key="6">
    <source>
        <dbReference type="SAM" id="Phobius"/>
    </source>
</evidence>
<keyword evidence="9" id="KW-1185">Reference proteome</keyword>
<dbReference type="GO" id="GO:0022857">
    <property type="term" value="F:transmembrane transporter activity"/>
    <property type="evidence" value="ECO:0007669"/>
    <property type="project" value="InterPro"/>
</dbReference>
<accession>A0AAE2ZPM0</accession>
<dbReference type="GO" id="GO:0016020">
    <property type="term" value="C:membrane"/>
    <property type="evidence" value="ECO:0007669"/>
    <property type="project" value="UniProtKB-SubCell"/>
</dbReference>
<sequence>MPHSGIDKQIWPVLMAMASVGGLIVLDETVVSVALPAMRKDLAMSAVASHWIVSVYVLVFSGFTAAGGKLGDLFGLRRMFLASLWIFAVASLAAGLAPSGWMLIAARAAQGLGAGVMFPASIAIVSRSVDEKQRGYALGIVVAIATLFMTAGPLVGGLFTELLSWRWIFFINLPVALLAILFALRKLPEYTARPSAASFDGAGLATMVAGLLLIVFAIMQAGSWGVADPAVLAAFAAGIFFLVAFVRIENGRADPLIEVERFRMPRFSAALAVIGVAQFSKMVILVIGALYLQDDLMMSPIATGWVLLASVLLTPVTAGPAGRISDRFGERRPILFGLGVAMAMVAAIALLTPERNYLYLLPALLAWGATLPICFQPAMRIVMNAVPAESQGQASGLCTAVRMFGATFGMAFASLTLSLTDTSYQAVFEMTAALMAVVLALAVLTISEKSNQTEASAH</sequence>
<evidence type="ECO:0000256" key="4">
    <source>
        <dbReference type="ARBA" id="ARBA00022989"/>
    </source>
</evidence>
<dbReference type="Proteomes" id="UP001196509">
    <property type="component" value="Unassembled WGS sequence"/>
</dbReference>
<dbReference type="PROSITE" id="PS50850">
    <property type="entry name" value="MFS"/>
    <property type="match status" value="1"/>
</dbReference>
<feature type="transmembrane region" description="Helical" evidence="6">
    <location>
        <begin position="304"/>
        <end position="322"/>
    </location>
</feature>